<name>A0A502E671_9MYCO</name>
<comment type="caution">
    <text evidence="1">The sequence shown here is derived from an EMBL/GenBank/DDBJ whole genome shotgun (WGS) entry which is preliminary data.</text>
</comment>
<evidence type="ECO:0000313" key="2">
    <source>
        <dbReference type="Proteomes" id="UP000320095"/>
    </source>
</evidence>
<evidence type="ECO:0000313" key="1">
    <source>
        <dbReference type="EMBL" id="TPG32854.1"/>
    </source>
</evidence>
<reference evidence="1 2" key="1">
    <citation type="journal article" date="2019" name="Environ. Microbiol.">
        <title>Species interactions and distinct microbial communities in high Arctic permafrost affected cryosols are associated with the CH4 and CO2 gas fluxes.</title>
        <authorList>
            <person name="Altshuler I."/>
            <person name="Hamel J."/>
            <person name="Turney S."/>
            <person name="Magnuson E."/>
            <person name="Levesque R."/>
            <person name="Greer C."/>
            <person name="Whyte L.G."/>
        </authorList>
    </citation>
    <scope>NUCLEOTIDE SEQUENCE [LARGE SCALE GENOMIC DNA]</scope>
    <source>
        <strain evidence="1 2">S5.20</strain>
    </source>
</reference>
<keyword evidence="2" id="KW-1185">Reference proteome</keyword>
<gene>
    <name evidence="1" type="ORF">EAH80_18920</name>
</gene>
<organism evidence="1 2">
    <name type="scientific">Mycolicibacterium hodleri</name>
    <dbReference type="NCBI Taxonomy" id="49897"/>
    <lineage>
        <taxon>Bacteria</taxon>
        <taxon>Bacillati</taxon>
        <taxon>Actinomycetota</taxon>
        <taxon>Actinomycetes</taxon>
        <taxon>Mycobacteriales</taxon>
        <taxon>Mycobacteriaceae</taxon>
        <taxon>Mycolicibacterium</taxon>
    </lineage>
</organism>
<dbReference type="Proteomes" id="UP000320095">
    <property type="component" value="Unassembled WGS sequence"/>
</dbReference>
<protein>
    <submittedName>
        <fullName evidence="1">Uncharacterized protein</fullName>
    </submittedName>
</protein>
<sequence length="83" mass="9182">MATLVLLPAQSQVLEAESPLPRAQVLTLSDRLLSLLDTRVRNGQRGYSKVRVFAVLQMDPAPSFASKDWVTLFDMHPDSATRG</sequence>
<proteinExistence type="predicted"/>
<dbReference type="EMBL" id="RCZG01000007">
    <property type="protein sequence ID" value="TPG32854.1"/>
    <property type="molecule type" value="Genomic_DNA"/>
</dbReference>
<accession>A0A502E671</accession>
<dbReference type="AlphaFoldDB" id="A0A502E671"/>